<evidence type="ECO:0000256" key="1">
    <source>
        <dbReference type="SAM" id="MobiDB-lite"/>
    </source>
</evidence>
<evidence type="ECO:0000256" key="2">
    <source>
        <dbReference type="SAM" id="SignalP"/>
    </source>
</evidence>
<dbReference type="EMBL" id="CP007637">
    <property type="protein sequence ID" value="AIB35940.1"/>
    <property type="molecule type" value="Genomic_DNA"/>
</dbReference>
<organism evidence="3 4">
    <name type="scientific">Pseudomonas simiae</name>
    <dbReference type="NCBI Taxonomy" id="321846"/>
    <lineage>
        <taxon>Bacteria</taxon>
        <taxon>Pseudomonadati</taxon>
        <taxon>Pseudomonadota</taxon>
        <taxon>Gammaproteobacteria</taxon>
        <taxon>Pseudomonadales</taxon>
        <taxon>Pseudomonadaceae</taxon>
        <taxon>Pseudomonas</taxon>
    </lineage>
</organism>
<name>A0A1N7TWI3_9PSED</name>
<evidence type="ECO:0000313" key="3">
    <source>
        <dbReference type="EMBL" id="AIB35940.1"/>
    </source>
</evidence>
<dbReference type="AlphaFoldDB" id="A0A1N7TWI3"/>
<sequence>MRENRTKLQMLMLVPLMLLVTGCTSTQASLPPVPAPAIPELPSEARQPPAPQWCSPTCSSGLTKERENWLLRMTEPE</sequence>
<reference evidence="3 4" key="1">
    <citation type="submission" date="2014-05" db="EMBL/GenBank/DDBJ databases">
        <title>Pseudomonas simiae WCS417.</title>
        <authorList>
            <person name="Berendsen R.L."/>
        </authorList>
    </citation>
    <scope>NUCLEOTIDE SEQUENCE [LARGE SCALE GENOMIC DNA]</scope>
    <source>
        <strain evidence="3 4">WCS417</strain>
    </source>
</reference>
<dbReference type="PROSITE" id="PS51257">
    <property type="entry name" value="PROKAR_LIPOPROTEIN"/>
    <property type="match status" value="1"/>
</dbReference>
<feature type="region of interest" description="Disordered" evidence="1">
    <location>
        <begin position="34"/>
        <end position="58"/>
    </location>
</feature>
<dbReference type="Proteomes" id="UP000027308">
    <property type="component" value="Chromosome"/>
</dbReference>
<protein>
    <submittedName>
        <fullName evidence="3">Uncharacterized protein</fullName>
    </submittedName>
</protein>
<feature type="chain" id="PRO_5009944363" evidence="2">
    <location>
        <begin position="29"/>
        <end position="77"/>
    </location>
</feature>
<proteinExistence type="predicted"/>
<gene>
    <name evidence="3" type="ORF">PS417_10230</name>
</gene>
<evidence type="ECO:0000313" key="4">
    <source>
        <dbReference type="Proteomes" id="UP000027308"/>
    </source>
</evidence>
<feature type="signal peptide" evidence="2">
    <location>
        <begin position="1"/>
        <end position="28"/>
    </location>
</feature>
<accession>A0A1N7TWI3</accession>
<keyword evidence="2" id="KW-0732">Signal</keyword>